<organism evidence="5 6">
    <name type="scientific">Pleuronectes platessa</name>
    <name type="common">European plaice</name>
    <dbReference type="NCBI Taxonomy" id="8262"/>
    <lineage>
        <taxon>Eukaryota</taxon>
        <taxon>Metazoa</taxon>
        <taxon>Chordata</taxon>
        <taxon>Craniata</taxon>
        <taxon>Vertebrata</taxon>
        <taxon>Euteleostomi</taxon>
        <taxon>Actinopterygii</taxon>
        <taxon>Neopterygii</taxon>
        <taxon>Teleostei</taxon>
        <taxon>Neoteleostei</taxon>
        <taxon>Acanthomorphata</taxon>
        <taxon>Carangaria</taxon>
        <taxon>Pleuronectiformes</taxon>
        <taxon>Pleuronectoidei</taxon>
        <taxon>Pleuronectidae</taxon>
        <taxon>Pleuronectes</taxon>
    </lineage>
</organism>
<name>A0A9N7W436_PLEPL</name>
<dbReference type="PANTHER" id="PTHR14555">
    <property type="entry name" value="MYELIN-ASSOCIATED OLIGODENDROCYTIC BASIC PROTEIN MOBP -RELATED"/>
    <property type="match status" value="1"/>
</dbReference>
<reference evidence="5" key="1">
    <citation type="submission" date="2020-03" db="EMBL/GenBank/DDBJ databases">
        <authorList>
            <person name="Weist P."/>
        </authorList>
    </citation>
    <scope>NUCLEOTIDE SEQUENCE</scope>
</reference>
<feature type="region of interest" description="Disordered" evidence="3">
    <location>
        <begin position="1"/>
        <end position="23"/>
    </location>
</feature>
<dbReference type="InterPro" id="IPR013083">
    <property type="entry name" value="Znf_RING/FYVE/PHD"/>
</dbReference>
<keyword evidence="6" id="KW-1185">Reference proteome</keyword>
<comment type="subcellular location">
    <subcellularLocation>
        <location evidence="1">Cytoplasm</location>
        <location evidence="1">Perinuclear region</location>
    </subcellularLocation>
</comment>
<keyword evidence="2" id="KW-0963">Cytoplasm</keyword>
<dbReference type="GO" id="GO:0006886">
    <property type="term" value="P:intracellular protein transport"/>
    <property type="evidence" value="ECO:0007669"/>
    <property type="project" value="InterPro"/>
</dbReference>
<comment type="caution">
    <text evidence="5">The sequence shown here is derived from an EMBL/GenBank/DDBJ whole genome shotgun (WGS) entry which is preliminary data.</text>
</comment>
<proteinExistence type="predicted"/>
<dbReference type="Pfam" id="PF02318">
    <property type="entry name" value="FYVE_2"/>
    <property type="match status" value="1"/>
</dbReference>
<dbReference type="InterPro" id="IPR051745">
    <property type="entry name" value="Intracell_Transport_Effector"/>
</dbReference>
<dbReference type="Gene3D" id="3.30.40.10">
    <property type="entry name" value="Zinc/RING finger domain, C3HC4 (zinc finger)"/>
    <property type="match status" value="1"/>
</dbReference>
<evidence type="ECO:0000256" key="3">
    <source>
        <dbReference type="SAM" id="MobiDB-lite"/>
    </source>
</evidence>
<dbReference type="GO" id="GO:0048471">
    <property type="term" value="C:perinuclear region of cytoplasm"/>
    <property type="evidence" value="ECO:0007669"/>
    <property type="project" value="UniProtKB-SubCell"/>
</dbReference>
<dbReference type="InterPro" id="IPR010911">
    <property type="entry name" value="Rab_BD"/>
</dbReference>
<feature type="compositionally biased region" description="Pro residues" evidence="3">
    <location>
        <begin position="14"/>
        <end position="23"/>
    </location>
</feature>
<evidence type="ECO:0000313" key="6">
    <source>
        <dbReference type="Proteomes" id="UP001153269"/>
    </source>
</evidence>
<dbReference type="EMBL" id="CADEAL010004502">
    <property type="protein sequence ID" value="CAB1460985.1"/>
    <property type="molecule type" value="Genomic_DNA"/>
</dbReference>
<protein>
    <recommendedName>
        <fullName evidence="4">RabBD domain-containing protein</fullName>
    </recommendedName>
</protein>
<dbReference type="AlphaFoldDB" id="A0A9N7W436"/>
<dbReference type="GO" id="GO:0030864">
    <property type="term" value="C:cortical actin cytoskeleton"/>
    <property type="evidence" value="ECO:0007669"/>
    <property type="project" value="TreeGrafter"/>
</dbReference>
<dbReference type="PROSITE" id="PS50916">
    <property type="entry name" value="RABBD"/>
    <property type="match status" value="1"/>
</dbReference>
<dbReference type="PANTHER" id="PTHR14555:SF6">
    <property type="entry name" value="RAB EFFECTOR MYRIP"/>
    <property type="match status" value="1"/>
</dbReference>
<sequence>MTRRAQVPERIKKTPPPPPPPPALDDVANLVSGGPLVGGGGVAAWRCRPTLPSRSTYWPLEQQQQQLIVARLRAMGRKLDLSGLTDDEAEHVLKVVQRDMKLRKNEEERLSFSLNMRPVPARSFSSPPVLHSLRRTLPTHCDSPPVRWGSSSVVTGLRGGFAIKCLVVGVSVGCEIVIQPIREGELLNLVASALSVAIRLERLITKQQGSSGERRRGPT</sequence>
<feature type="compositionally biased region" description="Basic and acidic residues" evidence="3">
    <location>
        <begin position="1"/>
        <end position="12"/>
    </location>
</feature>
<evidence type="ECO:0000256" key="2">
    <source>
        <dbReference type="ARBA" id="ARBA00022490"/>
    </source>
</evidence>
<dbReference type="InterPro" id="IPR041282">
    <property type="entry name" value="FYVE_2"/>
</dbReference>
<dbReference type="GO" id="GO:0017022">
    <property type="term" value="F:myosin binding"/>
    <property type="evidence" value="ECO:0007669"/>
    <property type="project" value="TreeGrafter"/>
</dbReference>
<evidence type="ECO:0000259" key="4">
    <source>
        <dbReference type="PROSITE" id="PS50916"/>
    </source>
</evidence>
<feature type="domain" description="RabBD" evidence="4">
    <location>
        <begin position="78"/>
        <end position="130"/>
    </location>
</feature>
<dbReference type="Proteomes" id="UP001153269">
    <property type="component" value="Unassembled WGS sequence"/>
</dbReference>
<accession>A0A9N7W436</accession>
<evidence type="ECO:0000256" key="1">
    <source>
        <dbReference type="ARBA" id="ARBA00004556"/>
    </source>
</evidence>
<gene>
    <name evidence="5" type="ORF">PLEPLA_LOCUS48859</name>
</gene>
<dbReference type="GO" id="GO:0031267">
    <property type="term" value="F:small GTPase binding"/>
    <property type="evidence" value="ECO:0007669"/>
    <property type="project" value="InterPro"/>
</dbReference>
<evidence type="ECO:0000313" key="5">
    <source>
        <dbReference type="EMBL" id="CAB1460985.1"/>
    </source>
</evidence>
<dbReference type="GO" id="GO:0003779">
    <property type="term" value="F:actin binding"/>
    <property type="evidence" value="ECO:0007669"/>
    <property type="project" value="TreeGrafter"/>
</dbReference>